<dbReference type="PANTHER" id="PTHR19353">
    <property type="entry name" value="FATTY ACID DESATURASE 2"/>
    <property type="match status" value="1"/>
</dbReference>
<feature type="transmembrane region" description="Helical" evidence="1">
    <location>
        <begin position="203"/>
        <end position="225"/>
    </location>
</feature>
<dbReference type="PANTHER" id="PTHR19353:SF19">
    <property type="entry name" value="DELTA(5) FATTY ACID DESATURASE C-RELATED"/>
    <property type="match status" value="1"/>
</dbReference>
<keyword evidence="4" id="KW-1185">Reference proteome</keyword>
<dbReference type="InterPro" id="IPR012171">
    <property type="entry name" value="Fatty_acid_desaturase"/>
</dbReference>
<feature type="transmembrane region" description="Helical" evidence="1">
    <location>
        <begin position="232"/>
        <end position="252"/>
    </location>
</feature>
<dbReference type="RefSeq" id="WP_344974022.1">
    <property type="nucleotide sequence ID" value="NZ_BAABFN010000001.1"/>
</dbReference>
<feature type="transmembrane region" description="Helical" evidence="1">
    <location>
        <begin position="163"/>
        <end position="179"/>
    </location>
</feature>
<dbReference type="Proteomes" id="UP001501207">
    <property type="component" value="Unassembled WGS sequence"/>
</dbReference>
<reference evidence="4" key="1">
    <citation type="journal article" date="2019" name="Int. J. Syst. Evol. Microbiol.">
        <title>The Global Catalogue of Microorganisms (GCM) 10K type strain sequencing project: providing services to taxonomists for standard genome sequencing and annotation.</title>
        <authorList>
            <consortium name="The Broad Institute Genomics Platform"/>
            <consortium name="The Broad Institute Genome Sequencing Center for Infectious Disease"/>
            <person name="Wu L."/>
            <person name="Ma J."/>
        </authorList>
    </citation>
    <scope>NUCLEOTIDE SEQUENCE [LARGE SCALE GENOMIC DNA]</scope>
    <source>
        <strain evidence="4">JCM 17664</strain>
    </source>
</reference>
<evidence type="ECO:0000313" key="4">
    <source>
        <dbReference type="Proteomes" id="UP001501207"/>
    </source>
</evidence>
<evidence type="ECO:0000313" key="3">
    <source>
        <dbReference type="EMBL" id="GAA4301010.1"/>
    </source>
</evidence>
<evidence type="ECO:0000259" key="2">
    <source>
        <dbReference type="Pfam" id="PF00487"/>
    </source>
</evidence>
<evidence type="ECO:0000256" key="1">
    <source>
        <dbReference type="SAM" id="Phobius"/>
    </source>
</evidence>
<feature type="transmembrane region" description="Helical" evidence="1">
    <location>
        <begin position="66"/>
        <end position="84"/>
    </location>
</feature>
<dbReference type="InterPro" id="IPR005804">
    <property type="entry name" value="FA_desaturase_dom"/>
</dbReference>
<keyword evidence="1" id="KW-0472">Membrane</keyword>
<feature type="transmembrane region" description="Helical" evidence="1">
    <location>
        <begin position="40"/>
        <end position="59"/>
    </location>
</feature>
<comment type="caution">
    <text evidence="3">The sequence shown here is derived from an EMBL/GenBank/DDBJ whole genome shotgun (WGS) entry which is preliminary data.</text>
</comment>
<dbReference type="Pfam" id="PF00487">
    <property type="entry name" value="FA_desaturase"/>
    <property type="match status" value="1"/>
</dbReference>
<name>A0ABP8FDB9_9BACT</name>
<organism evidence="3 4">
    <name type="scientific">Compostibacter hankyongensis</name>
    <dbReference type="NCBI Taxonomy" id="1007089"/>
    <lineage>
        <taxon>Bacteria</taxon>
        <taxon>Pseudomonadati</taxon>
        <taxon>Bacteroidota</taxon>
        <taxon>Chitinophagia</taxon>
        <taxon>Chitinophagales</taxon>
        <taxon>Chitinophagaceae</taxon>
        <taxon>Compostibacter</taxon>
    </lineage>
</organism>
<accession>A0ABP8FDB9</accession>
<gene>
    <name evidence="3" type="ORF">GCM10023143_02460</name>
</gene>
<sequence>MEKTLKPVFVKSPDDTVFLRIKKRVSDKVRELEPRRRATIVFKAILFPLVYIAAYVLALCYGRQSAVLYGAYFLMGIMLVLIFLNQIHDAVHGVLWKSPRLNKLYVHFFDLMGANSYVWKVRHTRLHHNYPNIMGWDSDIEQSTLARIFPHGPFSRIHRYQHIYLPLIYPLYLLNWLLVRDFKDFFNRSKPVWKVVDIPRSEYIKLFIFKAFFLFYIIVLPVLVLKISLWKAIGVFLIMMFTASIFSLLVLLSPHANTENEFPLPDERLLIGHPWFVHQIRNTNDVIHDNWFIRFFMGSFNYHVVHHLFPKVNHVFYPEATAILREEAARHNLPYHSYPLVTTLVNHYRLLKQNRIPENIFEETM</sequence>
<feature type="domain" description="Fatty acid desaturase" evidence="2">
    <location>
        <begin position="69"/>
        <end position="338"/>
    </location>
</feature>
<protein>
    <submittedName>
        <fullName evidence="3">Acyl-CoA desaturase</fullName>
    </submittedName>
</protein>
<keyword evidence="1" id="KW-0812">Transmembrane</keyword>
<dbReference type="EMBL" id="BAABFN010000001">
    <property type="protein sequence ID" value="GAA4301010.1"/>
    <property type="molecule type" value="Genomic_DNA"/>
</dbReference>
<keyword evidence="1" id="KW-1133">Transmembrane helix</keyword>
<proteinExistence type="predicted"/>